<feature type="transmembrane region" description="Helical" evidence="6">
    <location>
        <begin position="67"/>
        <end position="88"/>
    </location>
</feature>
<keyword evidence="4 6" id="KW-1133">Transmembrane helix</keyword>
<sequence length="167" mass="19086">MCLIYGAADCFSQYVENSGNFEQFDWHRTLRVSAVGLVHGPMAHKYYGWLDRAIIKGSEGKIIAKKVFIDLICSPIFAVTFIAGVAILEGSSALNAVNEYRRKFWSIFAVDCIVWPPGQTINFWLIPSQFRVFFVSSMIFVYTCCLTYIKHQKEEQIKHGIEKDTVK</sequence>
<dbReference type="PANTHER" id="PTHR11266">
    <property type="entry name" value="PEROXISOMAL MEMBRANE PROTEIN 2, PXMP2 MPV17"/>
    <property type="match status" value="1"/>
</dbReference>
<keyword evidence="5 6" id="KW-0472">Membrane</keyword>
<accession>A0A914Q2R5</accession>
<protein>
    <submittedName>
        <fullName evidence="8">Mpv17-like protein 2</fullName>
    </submittedName>
</protein>
<organism evidence="7 8">
    <name type="scientific">Panagrolaimus davidi</name>
    <dbReference type="NCBI Taxonomy" id="227884"/>
    <lineage>
        <taxon>Eukaryota</taxon>
        <taxon>Metazoa</taxon>
        <taxon>Ecdysozoa</taxon>
        <taxon>Nematoda</taxon>
        <taxon>Chromadorea</taxon>
        <taxon>Rhabditida</taxon>
        <taxon>Tylenchina</taxon>
        <taxon>Panagrolaimomorpha</taxon>
        <taxon>Panagrolaimoidea</taxon>
        <taxon>Panagrolaimidae</taxon>
        <taxon>Panagrolaimus</taxon>
    </lineage>
</organism>
<dbReference type="Pfam" id="PF04117">
    <property type="entry name" value="Mpv17_PMP22"/>
    <property type="match status" value="1"/>
</dbReference>
<dbReference type="AlphaFoldDB" id="A0A914Q2R5"/>
<evidence type="ECO:0000256" key="1">
    <source>
        <dbReference type="ARBA" id="ARBA00004141"/>
    </source>
</evidence>
<evidence type="ECO:0000313" key="8">
    <source>
        <dbReference type="WBParaSite" id="PDA_v2.g25476.t1"/>
    </source>
</evidence>
<feature type="transmembrane region" description="Helical" evidence="6">
    <location>
        <begin position="130"/>
        <end position="149"/>
    </location>
</feature>
<keyword evidence="7" id="KW-1185">Reference proteome</keyword>
<reference evidence="8" key="1">
    <citation type="submission" date="2022-11" db="UniProtKB">
        <authorList>
            <consortium name="WormBaseParasite"/>
        </authorList>
    </citation>
    <scope>IDENTIFICATION</scope>
</reference>
<evidence type="ECO:0000256" key="2">
    <source>
        <dbReference type="ARBA" id="ARBA00006824"/>
    </source>
</evidence>
<dbReference type="GO" id="GO:0005739">
    <property type="term" value="C:mitochondrion"/>
    <property type="evidence" value="ECO:0007669"/>
    <property type="project" value="TreeGrafter"/>
</dbReference>
<comment type="similarity">
    <text evidence="2 6">Belongs to the peroxisomal membrane protein PXMP2/4 family.</text>
</comment>
<dbReference type="Proteomes" id="UP000887578">
    <property type="component" value="Unplaced"/>
</dbReference>
<keyword evidence="3 6" id="KW-0812">Transmembrane</keyword>
<dbReference type="InterPro" id="IPR007248">
    <property type="entry name" value="Mpv17_PMP22"/>
</dbReference>
<evidence type="ECO:0000256" key="4">
    <source>
        <dbReference type="ARBA" id="ARBA00022989"/>
    </source>
</evidence>
<evidence type="ECO:0000256" key="3">
    <source>
        <dbReference type="ARBA" id="ARBA00022692"/>
    </source>
</evidence>
<proteinExistence type="inferred from homology"/>
<evidence type="ECO:0000313" key="7">
    <source>
        <dbReference type="Proteomes" id="UP000887578"/>
    </source>
</evidence>
<dbReference type="GO" id="GO:0016020">
    <property type="term" value="C:membrane"/>
    <property type="evidence" value="ECO:0007669"/>
    <property type="project" value="UniProtKB-SubCell"/>
</dbReference>
<dbReference type="GO" id="GO:0061668">
    <property type="term" value="P:mitochondrial ribosome assembly"/>
    <property type="evidence" value="ECO:0007669"/>
    <property type="project" value="TreeGrafter"/>
</dbReference>
<comment type="subcellular location">
    <subcellularLocation>
        <location evidence="1">Membrane</location>
        <topology evidence="1">Multi-pass membrane protein</topology>
    </subcellularLocation>
</comment>
<dbReference type="PANTHER" id="PTHR11266:SF8">
    <property type="entry name" value="MPV17-LIKE PROTEIN 2"/>
    <property type="match status" value="1"/>
</dbReference>
<dbReference type="WBParaSite" id="PDA_v2.g25476.t1">
    <property type="protein sequence ID" value="PDA_v2.g25476.t1"/>
    <property type="gene ID" value="PDA_v2.g25476"/>
</dbReference>
<evidence type="ECO:0000256" key="5">
    <source>
        <dbReference type="ARBA" id="ARBA00023136"/>
    </source>
</evidence>
<name>A0A914Q2R5_9BILA</name>
<evidence type="ECO:0000256" key="6">
    <source>
        <dbReference type="RuleBase" id="RU363053"/>
    </source>
</evidence>